<proteinExistence type="predicted"/>
<accession>A0A8D0DAU6</accession>
<name>A0A8D0DAU6_SANLU</name>
<keyword evidence="2" id="KW-1185">Reference proteome</keyword>
<reference evidence="1" key="1">
    <citation type="submission" date="2025-08" db="UniProtKB">
        <authorList>
            <consortium name="Ensembl"/>
        </authorList>
    </citation>
    <scope>IDENTIFICATION</scope>
</reference>
<sequence>NLCFLFQSSPLQTFPQIEAIILFGEPIRWETNLQLLIDVLLTNGSPAGMHALAASQLPVLACNIDLTWMAEAPSPRDNLMTDIYGANLYDRYLSQQHAAMTTTTKLVAQGTGSQVTMTVSCMNSVSTCTPSLCPQVCTGVYNPSDGNTAVSESVFHGHRDLVLDLELVEPHHVVEDVEEAVDLLLQRENLTSDL</sequence>
<dbReference type="Gene3D" id="3.40.50.1000">
    <property type="entry name" value="HAD superfamily/HAD-like"/>
    <property type="match status" value="1"/>
</dbReference>
<dbReference type="InterPro" id="IPR023214">
    <property type="entry name" value="HAD_sf"/>
</dbReference>
<gene>
    <name evidence="1" type="primary">LOC116062616</name>
</gene>
<organism evidence="1 2">
    <name type="scientific">Sander lucioperca</name>
    <name type="common">Pike-perch</name>
    <name type="synonym">Perca lucioperca</name>
    <dbReference type="NCBI Taxonomy" id="283035"/>
    <lineage>
        <taxon>Eukaryota</taxon>
        <taxon>Metazoa</taxon>
        <taxon>Chordata</taxon>
        <taxon>Craniata</taxon>
        <taxon>Vertebrata</taxon>
        <taxon>Euteleostomi</taxon>
        <taxon>Actinopterygii</taxon>
        <taxon>Neopterygii</taxon>
        <taxon>Teleostei</taxon>
        <taxon>Neoteleostei</taxon>
        <taxon>Acanthomorphata</taxon>
        <taxon>Eupercaria</taxon>
        <taxon>Perciformes</taxon>
        <taxon>Percoidei</taxon>
        <taxon>Percidae</taxon>
        <taxon>Luciopercinae</taxon>
        <taxon>Sander</taxon>
    </lineage>
</organism>
<evidence type="ECO:0000313" key="1">
    <source>
        <dbReference type="Ensembl" id="ENSSLUP00000051548.1"/>
    </source>
</evidence>
<evidence type="ECO:0000313" key="2">
    <source>
        <dbReference type="Proteomes" id="UP000694568"/>
    </source>
</evidence>
<dbReference type="AlphaFoldDB" id="A0A8D0DAU6"/>
<dbReference type="Proteomes" id="UP000694568">
    <property type="component" value="Unplaced"/>
</dbReference>
<dbReference type="Ensembl" id="ENSSLUT00000053063.1">
    <property type="protein sequence ID" value="ENSSLUP00000051548.1"/>
    <property type="gene ID" value="ENSSLUG00000022297.1"/>
</dbReference>
<protein>
    <submittedName>
        <fullName evidence="1">Uncharacterized protein</fullName>
    </submittedName>
</protein>
<reference evidence="1" key="2">
    <citation type="submission" date="2025-09" db="UniProtKB">
        <authorList>
            <consortium name="Ensembl"/>
        </authorList>
    </citation>
    <scope>IDENTIFICATION</scope>
</reference>
<dbReference type="GeneTree" id="ENSGT00940000164112"/>